<dbReference type="EMBL" id="BAAAMU010000125">
    <property type="protein sequence ID" value="GAA1681488.1"/>
    <property type="molecule type" value="Genomic_DNA"/>
</dbReference>
<protein>
    <recommendedName>
        <fullName evidence="4">Htaa domain protein</fullName>
    </recommendedName>
</protein>
<organism evidence="2 3">
    <name type="scientific">Nonomuraea maheshkhaliensis</name>
    <dbReference type="NCBI Taxonomy" id="419590"/>
    <lineage>
        <taxon>Bacteria</taxon>
        <taxon>Bacillati</taxon>
        <taxon>Actinomycetota</taxon>
        <taxon>Actinomycetes</taxon>
        <taxon>Streptosporangiales</taxon>
        <taxon>Streptosporangiaceae</taxon>
        <taxon>Nonomuraea</taxon>
    </lineage>
</organism>
<evidence type="ECO:0008006" key="4">
    <source>
        <dbReference type="Google" id="ProtNLM"/>
    </source>
</evidence>
<evidence type="ECO:0000256" key="1">
    <source>
        <dbReference type="SAM" id="SignalP"/>
    </source>
</evidence>
<reference evidence="3" key="1">
    <citation type="journal article" date="2019" name="Int. J. Syst. Evol. Microbiol.">
        <title>The Global Catalogue of Microorganisms (GCM) 10K type strain sequencing project: providing services to taxonomists for standard genome sequencing and annotation.</title>
        <authorList>
            <consortium name="The Broad Institute Genomics Platform"/>
            <consortium name="The Broad Institute Genome Sequencing Center for Infectious Disease"/>
            <person name="Wu L."/>
            <person name="Ma J."/>
        </authorList>
    </citation>
    <scope>NUCLEOTIDE SEQUENCE [LARGE SCALE GENOMIC DNA]</scope>
    <source>
        <strain evidence="3">JCM 13929</strain>
    </source>
</reference>
<dbReference type="RefSeq" id="WP_346113394.1">
    <property type="nucleotide sequence ID" value="NZ_BAAAMU010000125.1"/>
</dbReference>
<evidence type="ECO:0000313" key="3">
    <source>
        <dbReference type="Proteomes" id="UP001500064"/>
    </source>
</evidence>
<evidence type="ECO:0000313" key="2">
    <source>
        <dbReference type="EMBL" id="GAA1681488.1"/>
    </source>
</evidence>
<keyword evidence="3" id="KW-1185">Reference proteome</keyword>
<sequence>MLQRIRVAALAVVLGAGTLVMAPPAATAATATTISDVGVSPAAPVVFDSPVNVTFTFTTTDATEAGLKLNGETVSVSSAPANGGLKWTGTKSLGPGRYNYIATAQGTPPAVKSGSFVVAKALTTSFGDFDASPDLVDKGDDIRVAGRLLANGRGYDGQSVSIAFRARGSNDYREVAKVNTGRGGWFGTRVKAEATGWWRASFAATGTAKGSVSESDRVDVKRANLASHLVGFDARPEPVDKGDRLAFTGALRVDGRGGLAGQRVSVFFKADGSRRWEYVTSDVTGRHGRFWAVAQAQTSGWWRAQYAGTRGVNGSISDADWVRVNEPAPEPEPEPAKADTRLIKFNAYPEPVKRGRYLQFKGKLQIDDEGSWEGYEGKVRLHFKPLGSKKWQYVKSTWSSETGRLYTRVKAWRSGHWKFVFGGDEDTYGDDSRRDYVRVRR</sequence>
<name>A0ABP4T2Y0_9ACTN</name>
<dbReference type="Proteomes" id="UP001500064">
    <property type="component" value="Unassembled WGS sequence"/>
</dbReference>
<accession>A0ABP4T2Y0</accession>
<comment type="caution">
    <text evidence="2">The sequence shown here is derived from an EMBL/GenBank/DDBJ whole genome shotgun (WGS) entry which is preliminary data.</text>
</comment>
<keyword evidence="1" id="KW-0732">Signal</keyword>
<feature type="signal peptide" evidence="1">
    <location>
        <begin position="1"/>
        <end position="28"/>
    </location>
</feature>
<proteinExistence type="predicted"/>
<gene>
    <name evidence="2" type="ORF">GCM10009733_092720</name>
</gene>
<feature type="chain" id="PRO_5045473346" description="Htaa domain protein" evidence="1">
    <location>
        <begin position="29"/>
        <end position="441"/>
    </location>
</feature>